<feature type="compositionally biased region" description="Polar residues" evidence="1">
    <location>
        <begin position="947"/>
        <end position="957"/>
    </location>
</feature>
<dbReference type="Proteomes" id="UP000268162">
    <property type="component" value="Unassembled WGS sequence"/>
</dbReference>
<organism evidence="2 3">
    <name type="scientific">Dimargaris cristalligena</name>
    <dbReference type="NCBI Taxonomy" id="215637"/>
    <lineage>
        <taxon>Eukaryota</taxon>
        <taxon>Fungi</taxon>
        <taxon>Fungi incertae sedis</taxon>
        <taxon>Zoopagomycota</taxon>
        <taxon>Kickxellomycotina</taxon>
        <taxon>Dimargaritomycetes</taxon>
        <taxon>Dimargaritales</taxon>
        <taxon>Dimargaritaceae</taxon>
        <taxon>Dimargaris</taxon>
    </lineage>
</organism>
<proteinExistence type="predicted"/>
<accession>A0A4P9ZL57</accession>
<dbReference type="CDD" id="cd18186">
    <property type="entry name" value="BTB_POZ_ZBTB_KLHL-like"/>
    <property type="match status" value="1"/>
</dbReference>
<protein>
    <submittedName>
        <fullName evidence="2">Uncharacterized protein</fullName>
    </submittedName>
</protein>
<gene>
    <name evidence="2" type="ORF">BJ085DRAFT_39564</name>
</gene>
<feature type="compositionally biased region" description="Low complexity" evidence="1">
    <location>
        <begin position="80"/>
        <end position="100"/>
    </location>
</feature>
<feature type="region of interest" description="Disordered" evidence="1">
    <location>
        <begin position="1063"/>
        <end position="1095"/>
    </location>
</feature>
<name>A0A4P9ZL57_9FUNG</name>
<evidence type="ECO:0000313" key="2">
    <source>
        <dbReference type="EMBL" id="RKP33997.1"/>
    </source>
</evidence>
<evidence type="ECO:0000256" key="1">
    <source>
        <dbReference type="SAM" id="MobiDB-lite"/>
    </source>
</evidence>
<sequence length="1580" mass="173897">MATSKPLSSETSPANLAGLVQAAQAGAQALMQYLLKTPSSQYDRKDFQKKMVALPWNLLTRTLDYLLLQLAHEEAKREASGSSPSTTTPRTSSSASSSATLRDQIGSERWTKRRAHFHATFFVLLRACAYKAERSQSHPSKGTLPAAFHYFLSVERLERLIRVLLAEIPNGPSTLVFAALETLCFLCEHAGPIPQPAPTSSPATATPNGKLRTAAQSNRSKSPRPYAAFAQDILFSQIEAQNVYTYLLTLAQKGDYPLRNLVLRIAQATWERFHRFLWNSAQLSLLIKIMTAEPPGGGTPDWLHELSERPSLKFRAACAQLLYRLFRMEPTTVNLIPVGSTTALVKLWRTLALLVLQVLPTPPSDAVGALLPLVKRMFYLLTEIVVILNQQLSINCDIFAKALCPAPCTQVTYHLGRILVESIQTGSAGDRSHLLWLWWLLRALFHIMNTAGANGISFPDTDRLTTLTIQLLRILVAHRFEPPSTPSSNPTAQLYVPPEGGVTPPPAAAQDPGIWNWTLGTGCPEQLRLCLEDYRQAAAHGQWLADPIGGPQLALGDPAAPRTPILPSQNLALDAMGVTLHTAVPLIYEMVKFFSRAYQASAGPHAPHGVLVVLCSLFIQVHHIIRDVPPAEASARTLAEVTKLRISLLRLFYNCFRSSGGQRLDVLPAEAHILSEVTQTLLEYVFEAPPPPPVVSPEPTAHPIVRRTPNDSQQQDPAAYLRHEALRVLVVMARHPYCRVHLAAAPSALAFLQYNLTIWVMMDFRGPKSRPHDRTLQQAELLLQYIYYTLQDPIYRVKIRTDHRLAVFFILSYASAVRYTEQPTTHAERAVLRVILVDLFKCYESFYRDTGLLDTLFRCPRSALVAKPPTETAATSFWQLGSTPLTDVSRCLLTPNHLSFLTCLIHVLSNWSTTSTGQSGPTSSGSPSLPQDVEYAAPGGRDASCSGDASTQHIPTSKATEQWKISTSALSFRDMVLFQMATMLQQLMSVTACLSAVALNPTMMALVARRWRDTKYDTEGLGKPLLRILVTCVSSPYWMDMVRQDILTHLFAELLGIVPASSATPLSSPTRSPPDALSPVASGPSPPTPRISSTPDPLAKLVVCNTWVPGWQDLQPFVGALQNQISAILAHASFKGDPNVGPTSTLQDLAAKALAYCSPRPQQSELLGAYGDHPADTEGGVLAQRSPLGTLFRMLLPLEGATNHPSPLIVDPCQPLPRRQPSIILSGSGSGYRPPHSTAHETHSLLSRQLLRNEWLLSETEDFVSACQAIQYLAWLRQAEFGQAIMDGQRTVQGQCQVSLADLVTRLAALPGDLAVTISCAPVERCTFLLPDRRINDPLVRCYATGSIDDMTGNPEKLLRERSALMPIDEFSKIQLRNGQSVVILNFPSTRSPTWGVQLEVPRVLLTAISPVFDAMLSGPFVEARSGQVRFSDPRLTWLDFLDILFVALQLRHIGRQDPAYYPWNQTQTEDFTELIQGGYYDTPATVIPAATATVTNGYSNGEGAEPGTAGQTTSNPADNNSSSNTMTMQESCQLFLPWLFPVERGAGYRLRRLFRSADRFLVEPIQHANCVITPPNPRH</sequence>
<dbReference type="EMBL" id="ML003415">
    <property type="protein sequence ID" value="RKP33997.1"/>
    <property type="molecule type" value="Genomic_DNA"/>
</dbReference>
<reference evidence="3" key="1">
    <citation type="journal article" date="2018" name="Nat. Microbiol.">
        <title>Leveraging single-cell genomics to expand the fungal tree of life.</title>
        <authorList>
            <person name="Ahrendt S.R."/>
            <person name="Quandt C.A."/>
            <person name="Ciobanu D."/>
            <person name="Clum A."/>
            <person name="Salamov A."/>
            <person name="Andreopoulos B."/>
            <person name="Cheng J.F."/>
            <person name="Woyke T."/>
            <person name="Pelin A."/>
            <person name="Henrissat B."/>
            <person name="Reynolds N.K."/>
            <person name="Benny G.L."/>
            <person name="Smith M.E."/>
            <person name="James T.Y."/>
            <person name="Grigoriev I.V."/>
        </authorList>
    </citation>
    <scope>NUCLEOTIDE SEQUENCE [LARGE SCALE GENOMIC DNA]</scope>
    <source>
        <strain evidence="3">RSA 468</strain>
    </source>
</reference>
<feature type="compositionally biased region" description="Low complexity" evidence="1">
    <location>
        <begin position="1063"/>
        <end position="1074"/>
    </location>
</feature>
<feature type="region of interest" description="Disordered" evidence="1">
    <location>
        <begin position="196"/>
        <end position="223"/>
    </location>
</feature>
<feature type="region of interest" description="Disordered" evidence="1">
    <location>
        <begin position="76"/>
        <end position="103"/>
    </location>
</feature>
<feature type="compositionally biased region" description="Polar residues" evidence="1">
    <location>
        <begin position="1510"/>
        <end position="1526"/>
    </location>
</feature>
<feature type="region of interest" description="Disordered" evidence="1">
    <location>
        <begin position="938"/>
        <end position="957"/>
    </location>
</feature>
<evidence type="ECO:0000313" key="3">
    <source>
        <dbReference type="Proteomes" id="UP000268162"/>
    </source>
</evidence>
<feature type="region of interest" description="Disordered" evidence="1">
    <location>
        <begin position="1498"/>
        <end position="1526"/>
    </location>
</feature>
<keyword evidence="3" id="KW-1185">Reference proteome</keyword>